<reference evidence="11 12" key="2">
    <citation type="journal article" date="2013" name="Genome Announc.">
        <title>Genome Sequence of Growth-Improving Paenibacillus mucilaginosus Strain KNP414.</title>
        <authorList>
            <person name="Lu J.J."/>
            <person name="Wang J.F."/>
            <person name="Hu X.F."/>
        </authorList>
    </citation>
    <scope>NUCLEOTIDE SEQUENCE [LARGE SCALE GENOMIC DNA]</scope>
    <source>
        <strain evidence="11 12">KNP414</strain>
    </source>
</reference>
<evidence type="ECO:0000256" key="4">
    <source>
        <dbReference type="ARBA" id="ARBA00023015"/>
    </source>
</evidence>
<dbReference type="FunFam" id="1.10.10.10:FF:000018">
    <property type="entry name" value="DNA-binding response regulator ResD"/>
    <property type="match status" value="1"/>
</dbReference>
<dbReference type="EMBL" id="CP002869">
    <property type="protein sequence ID" value="AEI40689.1"/>
    <property type="molecule type" value="Genomic_DNA"/>
</dbReference>
<feature type="modified residue" description="4-aspartylphosphate" evidence="7">
    <location>
        <position position="54"/>
    </location>
</feature>
<evidence type="ECO:0000256" key="6">
    <source>
        <dbReference type="ARBA" id="ARBA00023163"/>
    </source>
</evidence>
<dbReference type="AlphaFoldDB" id="F8F4V9"/>
<dbReference type="InterPro" id="IPR001789">
    <property type="entry name" value="Sig_transdc_resp-reg_receiver"/>
</dbReference>
<accession>F8F4V9</accession>
<dbReference type="CDD" id="cd00383">
    <property type="entry name" value="trans_reg_C"/>
    <property type="match status" value="1"/>
</dbReference>
<dbReference type="Pfam" id="PF00072">
    <property type="entry name" value="Response_reg"/>
    <property type="match status" value="1"/>
</dbReference>
<dbReference type="PROSITE" id="PS51755">
    <property type="entry name" value="OMPR_PHOB"/>
    <property type="match status" value="1"/>
</dbReference>
<evidence type="ECO:0000256" key="5">
    <source>
        <dbReference type="ARBA" id="ARBA00023125"/>
    </source>
</evidence>
<dbReference type="SMART" id="SM00448">
    <property type="entry name" value="REC"/>
    <property type="match status" value="1"/>
</dbReference>
<dbReference type="PANTHER" id="PTHR48111:SF1">
    <property type="entry name" value="TWO-COMPONENT RESPONSE REGULATOR ORR33"/>
    <property type="match status" value="1"/>
</dbReference>
<keyword evidence="4" id="KW-0805">Transcription regulation</keyword>
<keyword evidence="3" id="KW-0902">Two-component regulatory system</keyword>
<dbReference type="GO" id="GO:0000156">
    <property type="term" value="F:phosphorelay response regulator activity"/>
    <property type="evidence" value="ECO:0007669"/>
    <property type="project" value="TreeGrafter"/>
</dbReference>
<name>F8F4V9_PAEMK</name>
<organism evidence="11 12">
    <name type="scientific">Paenibacillus mucilaginosus (strain KNP414)</name>
    <dbReference type="NCBI Taxonomy" id="1036673"/>
    <lineage>
        <taxon>Bacteria</taxon>
        <taxon>Bacillati</taxon>
        <taxon>Bacillota</taxon>
        <taxon>Bacilli</taxon>
        <taxon>Bacillales</taxon>
        <taxon>Paenibacillaceae</taxon>
        <taxon>Paenibacillus</taxon>
    </lineage>
</organism>
<evidence type="ECO:0000256" key="1">
    <source>
        <dbReference type="ARBA" id="ARBA00004496"/>
    </source>
</evidence>
<dbReference type="Pfam" id="PF00486">
    <property type="entry name" value="Trans_reg_C"/>
    <property type="match status" value="1"/>
</dbReference>
<keyword evidence="5 8" id="KW-0238">DNA-binding</keyword>
<dbReference type="Gene3D" id="3.40.50.2300">
    <property type="match status" value="1"/>
</dbReference>
<dbReference type="GO" id="GO:0000976">
    <property type="term" value="F:transcription cis-regulatory region binding"/>
    <property type="evidence" value="ECO:0007669"/>
    <property type="project" value="TreeGrafter"/>
</dbReference>
<dbReference type="GO" id="GO:0006355">
    <property type="term" value="P:regulation of DNA-templated transcription"/>
    <property type="evidence" value="ECO:0007669"/>
    <property type="project" value="InterPro"/>
</dbReference>
<dbReference type="Gene3D" id="6.10.250.690">
    <property type="match status" value="1"/>
</dbReference>
<dbReference type="PANTHER" id="PTHR48111">
    <property type="entry name" value="REGULATOR OF RPOS"/>
    <property type="match status" value="1"/>
</dbReference>
<keyword evidence="2 7" id="KW-0597">Phosphoprotein</keyword>
<evidence type="ECO:0000259" key="10">
    <source>
        <dbReference type="PROSITE" id="PS51755"/>
    </source>
</evidence>
<dbReference type="InterPro" id="IPR001867">
    <property type="entry name" value="OmpR/PhoB-type_DNA-bd"/>
</dbReference>
<feature type="domain" description="OmpR/PhoB-type" evidence="10">
    <location>
        <begin position="130"/>
        <end position="229"/>
    </location>
</feature>
<evidence type="ECO:0000256" key="2">
    <source>
        <dbReference type="ARBA" id="ARBA00022553"/>
    </source>
</evidence>
<dbReference type="InterPro" id="IPR011006">
    <property type="entry name" value="CheY-like_superfamily"/>
</dbReference>
<comment type="subcellular location">
    <subcellularLocation>
        <location evidence="1">Cytoplasm</location>
    </subcellularLocation>
</comment>
<dbReference type="SMART" id="SM00862">
    <property type="entry name" value="Trans_reg_C"/>
    <property type="match status" value="1"/>
</dbReference>
<dbReference type="InterPro" id="IPR039420">
    <property type="entry name" value="WalR-like"/>
</dbReference>
<dbReference type="PROSITE" id="PS50110">
    <property type="entry name" value="RESPONSE_REGULATORY"/>
    <property type="match status" value="1"/>
</dbReference>
<evidence type="ECO:0000313" key="12">
    <source>
        <dbReference type="Proteomes" id="UP000006620"/>
    </source>
</evidence>
<dbReference type="InterPro" id="IPR036388">
    <property type="entry name" value="WH-like_DNA-bd_sf"/>
</dbReference>
<feature type="domain" description="Response regulatory" evidence="9">
    <location>
        <begin position="4"/>
        <end position="118"/>
    </location>
</feature>
<proteinExistence type="predicted"/>
<evidence type="ECO:0000259" key="9">
    <source>
        <dbReference type="PROSITE" id="PS50110"/>
    </source>
</evidence>
<dbReference type="Gene3D" id="1.10.10.10">
    <property type="entry name" value="Winged helix-like DNA-binding domain superfamily/Winged helix DNA-binding domain"/>
    <property type="match status" value="1"/>
</dbReference>
<sequence length="246" mass="28572">MRETIILIDDHLEEGSRLARYLTLHGFEVICDGYHSPGLPDLFRRHQPALILLDLAEPRLAGLQLCAEIRRSLDTPLLFISSLNEDSLKIEALRTGGDDYLTRPFSLEILLARIQAHIRRHRRAFPANRKHLLLYPDLEVDLLERRVTAGGSEVRLSSKEFNLLALLAKHPNQVYAIEALHEMLWGESRMSELRTVMVHIYNLRQKIEMDPRKPRYIHTVRGAGYKFEWVGVRQEMKSEDQLPLRL</sequence>
<evidence type="ECO:0000256" key="8">
    <source>
        <dbReference type="PROSITE-ProRule" id="PRU01091"/>
    </source>
</evidence>
<dbReference type="RefSeq" id="WP_013915850.1">
    <property type="nucleotide sequence ID" value="NC_015690.1"/>
</dbReference>
<dbReference type="GO" id="GO:0005829">
    <property type="term" value="C:cytosol"/>
    <property type="evidence" value="ECO:0007669"/>
    <property type="project" value="TreeGrafter"/>
</dbReference>
<dbReference type="SUPFAM" id="SSF52172">
    <property type="entry name" value="CheY-like"/>
    <property type="match status" value="1"/>
</dbReference>
<keyword evidence="6" id="KW-0804">Transcription</keyword>
<protein>
    <submittedName>
        <fullName evidence="11">Two-component response regulator</fullName>
    </submittedName>
</protein>
<dbReference type="KEGG" id="pms:KNP414_02128"/>
<reference evidence="12" key="1">
    <citation type="submission" date="2011-06" db="EMBL/GenBank/DDBJ databases">
        <title>Complete genome sequence of Paenibacillus mucilaginosus KNP414.</title>
        <authorList>
            <person name="Wang J."/>
            <person name="Hu S."/>
            <person name="Hu X."/>
            <person name="Zhang B."/>
            <person name="Dong D."/>
            <person name="Zhang S."/>
            <person name="Zhao K."/>
            <person name="Wu D."/>
        </authorList>
    </citation>
    <scope>NUCLEOTIDE SEQUENCE [LARGE SCALE GENOMIC DNA]</scope>
    <source>
        <strain evidence="12">KNP414</strain>
    </source>
</reference>
<dbReference type="GO" id="GO:0032993">
    <property type="term" value="C:protein-DNA complex"/>
    <property type="evidence" value="ECO:0007669"/>
    <property type="project" value="TreeGrafter"/>
</dbReference>
<dbReference type="PATRIC" id="fig|1036673.3.peg.1910"/>
<evidence type="ECO:0000313" key="11">
    <source>
        <dbReference type="EMBL" id="AEI40689.1"/>
    </source>
</evidence>
<dbReference type="HOGENOM" id="CLU_000445_30_4_9"/>
<dbReference type="SUPFAM" id="SSF46894">
    <property type="entry name" value="C-terminal effector domain of the bipartite response regulators"/>
    <property type="match status" value="1"/>
</dbReference>
<evidence type="ECO:0000256" key="7">
    <source>
        <dbReference type="PROSITE-ProRule" id="PRU00169"/>
    </source>
</evidence>
<dbReference type="Proteomes" id="UP000006620">
    <property type="component" value="Chromosome"/>
</dbReference>
<feature type="DNA-binding region" description="OmpR/PhoB-type" evidence="8">
    <location>
        <begin position="130"/>
        <end position="229"/>
    </location>
</feature>
<evidence type="ECO:0000256" key="3">
    <source>
        <dbReference type="ARBA" id="ARBA00023012"/>
    </source>
</evidence>
<gene>
    <name evidence="11" type="ordered locus">KNP414_02128</name>
</gene>
<dbReference type="InterPro" id="IPR016032">
    <property type="entry name" value="Sig_transdc_resp-reg_C-effctor"/>
</dbReference>